<dbReference type="Proteomes" id="UP000186168">
    <property type="component" value="Unassembled WGS sequence"/>
</dbReference>
<accession>A0A1R1SBV2</accession>
<protein>
    <submittedName>
        <fullName evidence="4">Type 12 methyltransferase</fullName>
    </submittedName>
</protein>
<dbReference type="PANTHER" id="PTHR43861:SF1">
    <property type="entry name" value="TRANS-ACONITATE 2-METHYLTRANSFERASE"/>
    <property type="match status" value="1"/>
</dbReference>
<sequence>MTDTAALPPRVLLERWDAQQTAYVAHRELRFQSMLDILRLGLRESFHVLDLACGPGSLSDRILRAFPQARVTAVDYDPVLLRLAGDVLAEYGDRATVVDTDLVRADWAEPLAGERIDAVVSSTALHWLSPSQLLRLYTALADLLPPGAVFLNADHLRYGPGNETLSALSDRHDAEVQRTAFAAGADTWDAWYELAVAQPGMPLLAAERERRFADRPPQPLAPLHFHLSALRTAGFAEVGTAWQYLDDYVVFARR</sequence>
<evidence type="ECO:0000256" key="2">
    <source>
        <dbReference type="ARBA" id="ARBA00022679"/>
    </source>
</evidence>
<name>A0A1R1SBV2_9ACTN</name>
<dbReference type="RefSeq" id="WP_076971329.1">
    <property type="nucleotide sequence ID" value="NZ_ASQP01000390.1"/>
</dbReference>
<keyword evidence="2 4" id="KW-0808">Transferase</keyword>
<comment type="caution">
    <text evidence="4">The sequence shown here is derived from an EMBL/GenBank/DDBJ whole genome shotgun (WGS) entry which is preliminary data.</text>
</comment>
<dbReference type="GO" id="GO:0032259">
    <property type="term" value="P:methylation"/>
    <property type="evidence" value="ECO:0007669"/>
    <property type="project" value="UniProtKB-KW"/>
</dbReference>
<evidence type="ECO:0000313" key="4">
    <source>
        <dbReference type="EMBL" id="OMI35677.1"/>
    </source>
</evidence>
<dbReference type="SUPFAM" id="SSF53335">
    <property type="entry name" value="S-adenosyl-L-methionine-dependent methyltransferases"/>
    <property type="match status" value="1"/>
</dbReference>
<dbReference type="AlphaFoldDB" id="A0A1R1SBV2"/>
<dbReference type="GO" id="GO:0008168">
    <property type="term" value="F:methyltransferase activity"/>
    <property type="evidence" value="ECO:0007669"/>
    <property type="project" value="UniProtKB-KW"/>
</dbReference>
<proteinExistence type="predicted"/>
<keyword evidence="5" id="KW-1185">Reference proteome</keyword>
<evidence type="ECO:0000313" key="5">
    <source>
        <dbReference type="Proteomes" id="UP000186168"/>
    </source>
</evidence>
<dbReference type="InterPro" id="IPR041698">
    <property type="entry name" value="Methyltransf_25"/>
</dbReference>
<evidence type="ECO:0000256" key="1">
    <source>
        <dbReference type="ARBA" id="ARBA00022603"/>
    </source>
</evidence>
<feature type="domain" description="Methyltransferase" evidence="3">
    <location>
        <begin position="48"/>
        <end position="147"/>
    </location>
</feature>
<dbReference type="PANTHER" id="PTHR43861">
    <property type="entry name" value="TRANS-ACONITATE 2-METHYLTRANSFERASE-RELATED"/>
    <property type="match status" value="1"/>
</dbReference>
<dbReference type="Gene3D" id="3.40.50.150">
    <property type="entry name" value="Vaccinia Virus protein VP39"/>
    <property type="match status" value="1"/>
</dbReference>
<dbReference type="InterPro" id="IPR029063">
    <property type="entry name" value="SAM-dependent_MTases_sf"/>
</dbReference>
<gene>
    <name evidence="4" type="ORF">SPAR_30036</name>
</gene>
<reference evidence="4 5" key="1">
    <citation type="submission" date="2013-05" db="EMBL/GenBank/DDBJ databases">
        <title>Genome sequence of Streptomyces sparsogenes DSM 40356.</title>
        <authorList>
            <person name="Coyne S."/>
            <person name="Seebeck F.P."/>
        </authorList>
    </citation>
    <scope>NUCLEOTIDE SEQUENCE [LARGE SCALE GENOMIC DNA]</scope>
    <source>
        <strain evidence="4 5">DSM 40356</strain>
    </source>
</reference>
<dbReference type="CDD" id="cd02440">
    <property type="entry name" value="AdoMet_MTases"/>
    <property type="match status" value="1"/>
</dbReference>
<evidence type="ECO:0000259" key="3">
    <source>
        <dbReference type="Pfam" id="PF13649"/>
    </source>
</evidence>
<keyword evidence="1 4" id="KW-0489">Methyltransferase</keyword>
<dbReference type="EMBL" id="ASQP01000390">
    <property type="protein sequence ID" value="OMI35677.1"/>
    <property type="molecule type" value="Genomic_DNA"/>
</dbReference>
<dbReference type="Pfam" id="PF13649">
    <property type="entry name" value="Methyltransf_25"/>
    <property type="match status" value="1"/>
</dbReference>
<dbReference type="GO" id="GO:0017000">
    <property type="term" value="P:antibiotic biosynthetic process"/>
    <property type="evidence" value="ECO:0007669"/>
    <property type="project" value="UniProtKB-ARBA"/>
</dbReference>
<organism evidence="4 5">
    <name type="scientific">Streptomyces sparsogenes DSM 40356</name>
    <dbReference type="NCBI Taxonomy" id="1331668"/>
    <lineage>
        <taxon>Bacteria</taxon>
        <taxon>Bacillati</taxon>
        <taxon>Actinomycetota</taxon>
        <taxon>Actinomycetes</taxon>
        <taxon>Kitasatosporales</taxon>
        <taxon>Streptomycetaceae</taxon>
        <taxon>Streptomyces</taxon>
    </lineage>
</organism>